<dbReference type="SUPFAM" id="SSF53335">
    <property type="entry name" value="S-adenosyl-L-methionine-dependent methyltransferases"/>
    <property type="match status" value="1"/>
</dbReference>
<dbReference type="AlphaFoldDB" id="A0A5C6M201"/>
<proteinExistence type="predicted"/>
<accession>A0A5C6M201</accession>
<dbReference type="RefSeq" id="WP_146303475.1">
    <property type="nucleotide sequence ID" value="NZ_VOHS01000002.1"/>
</dbReference>
<dbReference type="GO" id="GO:0016126">
    <property type="term" value="P:sterol biosynthetic process"/>
    <property type="evidence" value="ECO:0007669"/>
    <property type="project" value="TreeGrafter"/>
</dbReference>
<evidence type="ECO:0000259" key="2">
    <source>
        <dbReference type="Pfam" id="PF08241"/>
    </source>
</evidence>
<dbReference type="Proteomes" id="UP000318815">
    <property type="component" value="Unassembled WGS sequence"/>
</dbReference>
<dbReference type="GO" id="GO:0032259">
    <property type="term" value="P:methylation"/>
    <property type="evidence" value="ECO:0007669"/>
    <property type="project" value="UniProtKB-KW"/>
</dbReference>
<protein>
    <submittedName>
        <fullName evidence="3">Methyltransferase domain-containing protein</fullName>
    </submittedName>
</protein>
<sequence>MEKPAMNAADVARQLREPAGEDGIKVGLAMNKSNAALYNMVLDFLGLKPQDRVLEIGFGNGYFIPALFEKEAAIRYTGLDMSDLMVEEATRANDARIVNGTVELHLGKAEAMPFADASFTKVFAANVLYFWDDPAVALRAIYRVLETGGELILAIRSAESMMQLPFSAHGFTLYNVEEAEALLQKNGFKVAEVITATEEAKTPQGGGATVQLENICLRGIKI</sequence>
<gene>
    <name evidence="3" type="ORF">FEF09_02235</name>
</gene>
<dbReference type="InterPro" id="IPR050447">
    <property type="entry name" value="Erg6_SMT_methyltransf"/>
</dbReference>
<dbReference type="InterPro" id="IPR029063">
    <property type="entry name" value="SAM-dependent_MTases_sf"/>
</dbReference>
<dbReference type="Pfam" id="PF08241">
    <property type="entry name" value="Methyltransf_11"/>
    <property type="match status" value="1"/>
</dbReference>
<name>A0A5C6M201_9BACT</name>
<evidence type="ECO:0000313" key="3">
    <source>
        <dbReference type="EMBL" id="TWW01979.1"/>
    </source>
</evidence>
<comment type="caution">
    <text evidence="3">The sequence shown here is derived from an EMBL/GenBank/DDBJ whole genome shotgun (WGS) entry which is preliminary data.</text>
</comment>
<organism evidence="3 4">
    <name type="scientific">Chitinophaga pinensis</name>
    <dbReference type="NCBI Taxonomy" id="79329"/>
    <lineage>
        <taxon>Bacteria</taxon>
        <taxon>Pseudomonadati</taxon>
        <taxon>Bacteroidota</taxon>
        <taxon>Chitinophagia</taxon>
        <taxon>Chitinophagales</taxon>
        <taxon>Chitinophagaceae</taxon>
        <taxon>Chitinophaga</taxon>
    </lineage>
</organism>
<dbReference type="PANTHER" id="PTHR44068">
    <property type="entry name" value="ZGC:194242"/>
    <property type="match status" value="1"/>
</dbReference>
<dbReference type="CDD" id="cd02440">
    <property type="entry name" value="AdoMet_MTases"/>
    <property type="match status" value="1"/>
</dbReference>
<evidence type="ECO:0000256" key="1">
    <source>
        <dbReference type="ARBA" id="ARBA00022679"/>
    </source>
</evidence>
<reference evidence="3 4" key="1">
    <citation type="submission" date="2019-08" db="EMBL/GenBank/DDBJ databases">
        <title>Whole genome sequencing of chitin degrading bacteria Chitinophaga pinensis YS16.</title>
        <authorList>
            <person name="Singh R.P."/>
            <person name="Manchanda G."/>
            <person name="Maurya I.K."/>
            <person name="Joshi N.K."/>
            <person name="Srivastava A.K."/>
        </authorList>
    </citation>
    <scope>NUCLEOTIDE SEQUENCE [LARGE SCALE GENOMIC DNA]</scope>
    <source>
        <strain evidence="3 4">YS-16</strain>
    </source>
</reference>
<dbReference type="Gene3D" id="3.40.50.150">
    <property type="entry name" value="Vaccinia Virus protein VP39"/>
    <property type="match status" value="1"/>
</dbReference>
<keyword evidence="4" id="KW-1185">Reference proteome</keyword>
<dbReference type="PANTHER" id="PTHR44068:SF1">
    <property type="entry name" value="HYPOTHETICAL LOC100005854"/>
    <property type="match status" value="1"/>
</dbReference>
<keyword evidence="3" id="KW-0489">Methyltransferase</keyword>
<dbReference type="GO" id="GO:0003838">
    <property type="term" value="F:sterol 24-C-methyltransferase activity"/>
    <property type="evidence" value="ECO:0007669"/>
    <property type="project" value="TreeGrafter"/>
</dbReference>
<dbReference type="EMBL" id="VOHS01000002">
    <property type="protein sequence ID" value="TWW01979.1"/>
    <property type="molecule type" value="Genomic_DNA"/>
</dbReference>
<keyword evidence="1 3" id="KW-0808">Transferase</keyword>
<dbReference type="OrthoDB" id="9770553at2"/>
<feature type="domain" description="Methyltransferase type 11" evidence="2">
    <location>
        <begin position="54"/>
        <end position="153"/>
    </location>
</feature>
<dbReference type="InterPro" id="IPR013216">
    <property type="entry name" value="Methyltransf_11"/>
</dbReference>
<evidence type="ECO:0000313" key="4">
    <source>
        <dbReference type="Proteomes" id="UP000318815"/>
    </source>
</evidence>